<dbReference type="AlphaFoldDB" id="A0A1J0LWT0"/>
<sequence>MAHQVGLTSRRTPRVSPTHQGSGARAQSPNRSPKARHARSPKESPAERVKGRRQATSRLGGFQPVFPPPLSPSPPWPTATPPLPSTALYRGHVWKARGRDQRGGNPHGDILRLSLEAIHPSPIRAHPAEDEAVPGSPSPGGVRYQGSDLAGSIKGTLFLSAGETLTTPGTEVPGVFSADSKAPRVGLPHLYHRETAKGRRGGLEARPTAPRRQGFGSGLGSPPAQSHAICIFPKP</sequence>
<reference evidence="3" key="1">
    <citation type="submission" date="2016-06" db="EMBL/GenBank/DDBJ databases">
        <title>Whole genome sequencing of Thermus brockianus strain GE-1.</title>
        <authorList>
            <person name="Schaefers C."/>
            <person name="Blank S."/>
            <person name="Wiebusch S."/>
            <person name="Elleuche S."/>
            <person name="Antranikian G."/>
        </authorList>
    </citation>
    <scope>NUCLEOTIDE SEQUENCE [LARGE SCALE GENOMIC DNA]</scope>
    <source>
        <strain evidence="3">GE-1</strain>
        <plasmid evidence="3">ptb1</plasmid>
    </source>
</reference>
<evidence type="ECO:0000313" key="2">
    <source>
        <dbReference type="EMBL" id="APD10476.1"/>
    </source>
</evidence>
<geneLocation type="plasmid" evidence="3">
    <name>ptb1</name>
</geneLocation>
<evidence type="ECO:0000313" key="3">
    <source>
        <dbReference type="Proteomes" id="UP000182993"/>
    </source>
</evidence>
<protein>
    <submittedName>
        <fullName evidence="2">Uncharacterized protein</fullName>
    </submittedName>
</protein>
<dbReference type="KEGG" id="tbc:A0O31_02451"/>
<feature type="region of interest" description="Disordered" evidence="1">
    <location>
        <begin position="197"/>
        <end position="235"/>
    </location>
</feature>
<organism evidence="2 3">
    <name type="scientific">Thermus brockianus</name>
    <dbReference type="NCBI Taxonomy" id="56956"/>
    <lineage>
        <taxon>Bacteria</taxon>
        <taxon>Thermotogati</taxon>
        <taxon>Deinococcota</taxon>
        <taxon>Deinococci</taxon>
        <taxon>Thermales</taxon>
        <taxon>Thermaceae</taxon>
        <taxon>Thermus</taxon>
    </lineage>
</organism>
<evidence type="ECO:0000256" key="1">
    <source>
        <dbReference type="SAM" id="MobiDB-lite"/>
    </source>
</evidence>
<keyword evidence="2" id="KW-0614">Plasmid</keyword>
<feature type="region of interest" description="Disordered" evidence="1">
    <location>
        <begin position="1"/>
        <end position="80"/>
    </location>
</feature>
<name>A0A1J0LWT0_THEBO</name>
<feature type="compositionally biased region" description="Pro residues" evidence="1">
    <location>
        <begin position="65"/>
        <end position="80"/>
    </location>
</feature>
<dbReference type="Proteomes" id="UP000182993">
    <property type="component" value="Plasmid pTB1"/>
</dbReference>
<feature type="compositionally biased region" description="Polar residues" evidence="1">
    <location>
        <begin position="1"/>
        <end position="31"/>
    </location>
</feature>
<proteinExistence type="predicted"/>
<dbReference type="EMBL" id="CP016313">
    <property type="protein sequence ID" value="APD10476.1"/>
    <property type="molecule type" value="Genomic_DNA"/>
</dbReference>
<feature type="compositionally biased region" description="Basic and acidic residues" evidence="1">
    <location>
        <begin position="40"/>
        <end position="49"/>
    </location>
</feature>
<gene>
    <name evidence="2" type="ORF">A0O31_02451</name>
</gene>
<accession>A0A1J0LWT0</accession>